<evidence type="ECO:0000256" key="1">
    <source>
        <dbReference type="ARBA" id="ARBA00022857"/>
    </source>
</evidence>
<sequence>MSPTHIRNVAIVGATGRQGSHITSHLLKTGKHTVTAITREGSNAPPAEGVKIAKVNYDDPSSLVSALSGQDALIITMSVMAPQDNSEKLIRAAAEAKVPWILPDEWGIDGTNEQYGKECFLGPPKTAMRNLIDELGVSSWIAVACGFWYQYSLGFMKESYGFDFQKKEGLFFDDGNTKINTTSQAQVARAVAVMLSMDVSELEAKFENKWAYVSSFCVSQKEVFESVKRVTGTKDSDWKIEYMSSSDRVAEGMKQMQEEGRFPGFAKVLYGRSFFPNGDANYEAKHELVNGMLGLPKEDLDELTKEAIAISDDRAKELKAGGH</sequence>
<dbReference type="PANTHER" id="PTHR47706">
    <property type="entry name" value="NMRA-LIKE FAMILY PROTEIN"/>
    <property type="match status" value="1"/>
</dbReference>
<dbReference type="InterPro" id="IPR036291">
    <property type="entry name" value="NAD(P)-bd_dom_sf"/>
</dbReference>
<protein>
    <recommendedName>
        <fullName evidence="3">NmrA-like domain-containing protein</fullName>
    </recommendedName>
</protein>
<dbReference type="SUPFAM" id="SSF51735">
    <property type="entry name" value="NAD(P)-binding Rossmann-fold domains"/>
    <property type="match status" value="1"/>
</dbReference>
<keyword evidence="2" id="KW-0560">Oxidoreductase</keyword>
<feature type="domain" description="NmrA-like" evidence="3">
    <location>
        <begin position="8"/>
        <end position="234"/>
    </location>
</feature>
<dbReference type="PANTHER" id="PTHR47706:SF7">
    <property type="entry name" value="CIPA-LIKE, PUTATIVE (AFU_ORTHOLOGUE AFUA_1G01630)-RELATED"/>
    <property type="match status" value="1"/>
</dbReference>
<dbReference type="InterPro" id="IPR045312">
    <property type="entry name" value="PCBER-like"/>
</dbReference>
<dbReference type="Proteomes" id="UP001316803">
    <property type="component" value="Unassembled WGS sequence"/>
</dbReference>
<evidence type="ECO:0000256" key="2">
    <source>
        <dbReference type="ARBA" id="ARBA00023002"/>
    </source>
</evidence>
<dbReference type="InterPro" id="IPR008030">
    <property type="entry name" value="NmrA-like"/>
</dbReference>
<dbReference type="EMBL" id="JAKLMC020000043">
    <property type="protein sequence ID" value="KAK5948782.1"/>
    <property type="molecule type" value="Genomic_DNA"/>
</dbReference>
<name>A0AAN8I1E0_9EURO</name>
<reference evidence="4 5" key="1">
    <citation type="submission" date="2022-12" db="EMBL/GenBank/DDBJ databases">
        <title>Genomic features and morphological characterization of a novel Knufia sp. strain isolated from spacecraft assembly facility.</title>
        <authorList>
            <person name="Teixeira M."/>
            <person name="Chander A.M."/>
            <person name="Stajich J.E."/>
            <person name="Venkateswaran K."/>
        </authorList>
    </citation>
    <scope>NUCLEOTIDE SEQUENCE [LARGE SCALE GENOMIC DNA]</scope>
    <source>
        <strain evidence="4 5">FJI-L2-BK-P2</strain>
    </source>
</reference>
<dbReference type="CDD" id="cd05259">
    <property type="entry name" value="PCBER_SDR_a"/>
    <property type="match status" value="1"/>
</dbReference>
<comment type="caution">
    <text evidence="4">The sequence shown here is derived from an EMBL/GenBank/DDBJ whole genome shotgun (WGS) entry which is preliminary data.</text>
</comment>
<dbReference type="GO" id="GO:0016491">
    <property type="term" value="F:oxidoreductase activity"/>
    <property type="evidence" value="ECO:0007669"/>
    <property type="project" value="UniProtKB-KW"/>
</dbReference>
<dbReference type="Gene3D" id="3.40.50.720">
    <property type="entry name" value="NAD(P)-binding Rossmann-like Domain"/>
    <property type="match status" value="1"/>
</dbReference>
<evidence type="ECO:0000259" key="3">
    <source>
        <dbReference type="Pfam" id="PF05368"/>
    </source>
</evidence>
<evidence type="ECO:0000313" key="5">
    <source>
        <dbReference type="Proteomes" id="UP001316803"/>
    </source>
</evidence>
<dbReference type="Gene3D" id="3.90.25.10">
    <property type="entry name" value="UDP-galactose 4-epimerase, domain 1"/>
    <property type="match status" value="1"/>
</dbReference>
<accession>A0AAN8I1E0</accession>
<dbReference type="InterPro" id="IPR051609">
    <property type="entry name" value="NmrA/Isoflavone_reductase-like"/>
</dbReference>
<keyword evidence="5" id="KW-1185">Reference proteome</keyword>
<evidence type="ECO:0000313" key="4">
    <source>
        <dbReference type="EMBL" id="KAK5948782.1"/>
    </source>
</evidence>
<dbReference type="AlphaFoldDB" id="A0AAN8I1E0"/>
<organism evidence="4 5">
    <name type="scientific">Knufia fluminis</name>
    <dbReference type="NCBI Taxonomy" id="191047"/>
    <lineage>
        <taxon>Eukaryota</taxon>
        <taxon>Fungi</taxon>
        <taxon>Dikarya</taxon>
        <taxon>Ascomycota</taxon>
        <taxon>Pezizomycotina</taxon>
        <taxon>Eurotiomycetes</taxon>
        <taxon>Chaetothyriomycetidae</taxon>
        <taxon>Chaetothyriales</taxon>
        <taxon>Trichomeriaceae</taxon>
        <taxon>Knufia</taxon>
    </lineage>
</organism>
<proteinExistence type="predicted"/>
<gene>
    <name evidence="4" type="ORF">OHC33_010205</name>
</gene>
<dbReference type="Pfam" id="PF05368">
    <property type="entry name" value="NmrA"/>
    <property type="match status" value="1"/>
</dbReference>
<keyword evidence="1" id="KW-0521">NADP</keyword>